<dbReference type="PANTHER" id="PTHR13008">
    <property type="entry name" value="MAP-KINASE ACTIVATING DEATH DOMAIN PROTEIN MADD /DENN/AEX-3 C.ELEGANS"/>
    <property type="match status" value="1"/>
</dbReference>
<keyword evidence="3" id="KW-1185">Reference proteome</keyword>
<organism evidence="2 3">
    <name type="scientific">Mya arenaria</name>
    <name type="common">Soft-shell clam</name>
    <dbReference type="NCBI Taxonomy" id="6604"/>
    <lineage>
        <taxon>Eukaryota</taxon>
        <taxon>Metazoa</taxon>
        <taxon>Spiralia</taxon>
        <taxon>Lophotrochozoa</taxon>
        <taxon>Mollusca</taxon>
        <taxon>Bivalvia</taxon>
        <taxon>Autobranchia</taxon>
        <taxon>Heteroconchia</taxon>
        <taxon>Euheterodonta</taxon>
        <taxon>Imparidentia</taxon>
        <taxon>Neoheterodontei</taxon>
        <taxon>Myida</taxon>
        <taxon>Myoidea</taxon>
        <taxon>Myidae</taxon>
        <taxon>Mya</taxon>
    </lineage>
</organism>
<feature type="compositionally biased region" description="Basic and acidic residues" evidence="1">
    <location>
        <begin position="1"/>
        <end position="11"/>
    </location>
</feature>
<dbReference type="EMBL" id="CP111015">
    <property type="protein sequence ID" value="WAR01173.1"/>
    <property type="molecule type" value="Genomic_DNA"/>
</dbReference>
<dbReference type="InterPro" id="IPR039980">
    <property type="entry name" value="MADD"/>
</dbReference>
<accession>A0ABY7DTZ7</accession>
<evidence type="ECO:0000313" key="3">
    <source>
        <dbReference type="Proteomes" id="UP001164746"/>
    </source>
</evidence>
<evidence type="ECO:0000313" key="2">
    <source>
        <dbReference type="EMBL" id="WAR01173.1"/>
    </source>
</evidence>
<feature type="compositionally biased region" description="Polar residues" evidence="1">
    <location>
        <begin position="60"/>
        <end position="69"/>
    </location>
</feature>
<dbReference type="Proteomes" id="UP001164746">
    <property type="component" value="Chromosome 4"/>
</dbReference>
<feature type="compositionally biased region" description="Low complexity" evidence="1">
    <location>
        <begin position="153"/>
        <end position="167"/>
    </location>
</feature>
<reference evidence="2" key="1">
    <citation type="submission" date="2022-11" db="EMBL/GenBank/DDBJ databases">
        <title>Centuries of genome instability and evolution in soft-shell clam transmissible cancer (bioRxiv).</title>
        <authorList>
            <person name="Hart S.F.M."/>
            <person name="Yonemitsu M.A."/>
            <person name="Giersch R.M."/>
            <person name="Beal B.F."/>
            <person name="Arriagada G."/>
            <person name="Davis B.W."/>
            <person name="Ostrander E.A."/>
            <person name="Goff S.P."/>
            <person name="Metzger M.J."/>
        </authorList>
    </citation>
    <scope>NUCLEOTIDE SEQUENCE</scope>
    <source>
        <strain evidence="2">MELC-2E11</strain>
        <tissue evidence="2">Siphon/mantle</tissue>
    </source>
</reference>
<feature type="region of interest" description="Disordered" evidence="1">
    <location>
        <begin position="43"/>
        <end position="70"/>
    </location>
</feature>
<protein>
    <submittedName>
        <fullName evidence="2">MADD-like protein</fullName>
    </submittedName>
</protein>
<gene>
    <name evidence="2" type="ORF">MAR_007731</name>
</gene>
<sequence length="275" mass="30787">MVGSSLEEHPYKLNPGHTVKGPDMNRNIPSGQKCDIIITGSADESRHQHHPLQQLHHQHSGPTHLSSPSSDRDVMLEFVKNKGLMKSHLDQRVSSIDSDVSEASTLISVSSDKALDEKGRRRSRINHHSIRGFVSDSETESVSSKASVKKGRSSSLYSNKSSLSTGSRYRDGQMISTSPIPGSPEVTKTYLFEGLIGKERSRLWDQMQFWEDVYLDAVAQERDIIGMDQGPADMMDRKVAEFLDEVYQDAIVFWEKDIIGKYKGPGDRQLEGQTE</sequence>
<feature type="region of interest" description="Disordered" evidence="1">
    <location>
        <begin position="134"/>
        <end position="180"/>
    </location>
</feature>
<name>A0ABY7DTZ7_MYAAR</name>
<proteinExistence type="predicted"/>
<dbReference type="PANTHER" id="PTHR13008:SF7">
    <property type="entry name" value="MAP KINASE-ACTIVATING DEATH DOMAIN PROTEIN"/>
    <property type="match status" value="1"/>
</dbReference>
<evidence type="ECO:0000256" key="1">
    <source>
        <dbReference type="SAM" id="MobiDB-lite"/>
    </source>
</evidence>
<feature type="region of interest" description="Disordered" evidence="1">
    <location>
        <begin position="1"/>
        <end position="24"/>
    </location>
</feature>